<dbReference type="InterPro" id="IPR042099">
    <property type="entry name" value="ANL_N_sf"/>
</dbReference>
<dbReference type="GO" id="GO:0005524">
    <property type="term" value="F:ATP binding"/>
    <property type="evidence" value="ECO:0007669"/>
    <property type="project" value="UniProtKB-KW"/>
</dbReference>
<dbReference type="InterPro" id="IPR000873">
    <property type="entry name" value="AMP-dep_synth/lig_dom"/>
</dbReference>
<dbReference type="Gene3D" id="3.40.50.12780">
    <property type="entry name" value="N-terminal domain of ligase-like"/>
    <property type="match status" value="1"/>
</dbReference>
<dbReference type="InterPro" id="IPR051087">
    <property type="entry name" value="Mitochondrial_ACSM"/>
</dbReference>
<accession>A0A382SZM8</accession>
<dbReference type="EMBL" id="UINC01132546">
    <property type="protein sequence ID" value="SVD14935.1"/>
    <property type="molecule type" value="Genomic_DNA"/>
</dbReference>
<dbReference type="SUPFAM" id="SSF56801">
    <property type="entry name" value="Acetyl-CoA synthetase-like"/>
    <property type="match status" value="1"/>
</dbReference>
<dbReference type="PANTHER" id="PTHR43605:SF10">
    <property type="entry name" value="ACYL-COA SYNTHETASE MEDIUM CHAIN FAMILY MEMBER 3"/>
    <property type="match status" value="1"/>
</dbReference>
<evidence type="ECO:0000256" key="2">
    <source>
        <dbReference type="ARBA" id="ARBA00022598"/>
    </source>
</evidence>
<keyword evidence="3" id="KW-0547">Nucleotide-binding</keyword>
<comment type="similarity">
    <text evidence="1">Belongs to the ATP-dependent AMP-binding enzyme family.</text>
</comment>
<dbReference type="GO" id="GO:0015645">
    <property type="term" value="F:fatty acid ligase activity"/>
    <property type="evidence" value="ECO:0007669"/>
    <property type="project" value="TreeGrafter"/>
</dbReference>
<feature type="non-terminal residue" evidence="6">
    <location>
        <position position="182"/>
    </location>
</feature>
<evidence type="ECO:0000256" key="4">
    <source>
        <dbReference type="ARBA" id="ARBA00022840"/>
    </source>
</evidence>
<dbReference type="Pfam" id="PF00501">
    <property type="entry name" value="AMP-binding"/>
    <property type="match status" value="1"/>
</dbReference>
<dbReference type="PANTHER" id="PTHR43605">
    <property type="entry name" value="ACYL-COENZYME A SYNTHETASE"/>
    <property type="match status" value="1"/>
</dbReference>
<keyword evidence="4" id="KW-0067">ATP-binding</keyword>
<keyword evidence="2" id="KW-0436">Ligase</keyword>
<organism evidence="6">
    <name type="scientific">marine metagenome</name>
    <dbReference type="NCBI Taxonomy" id="408172"/>
    <lineage>
        <taxon>unclassified sequences</taxon>
        <taxon>metagenomes</taxon>
        <taxon>ecological metagenomes</taxon>
    </lineage>
</organism>
<dbReference type="GO" id="GO:0004321">
    <property type="term" value="F:fatty-acyl-CoA synthase activity"/>
    <property type="evidence" value="ECO:0007669"/>
    <property type="project" value="TreeGrafter"/>
</dbReference>
<sequence length="182" mass="20272">MTDPYTIAHSDYRFDLPPNFNFGFDVIDARAKETPGRIAYIAVDRTGEDIRPVTYADLGGASNRFANVLHSLDAAKGDFALVIMERIPAWFETLIGCMKVGVVAMPGTTLLTAKDIRYRINKVRARFVIVSSDHADKIEEIRTDCPSVEHLIIVTNARNGWIHYESACVSQPAKIAPHQLEP</sequence>
<dbReference type="GO" id="GO:0006637">
    <property type="term" value="P:acyl-CoA metabolic process"/>
    <property type="evidence" value="ECO:0007669"/>
    <property type="project" value="TreeGrafter"/>
</dbReference>
<proteinExistence type="inferred from homology"/>
<evidence type="ECO:0000313" key="6">
    <source>
        <dbReference type="EMBL" id="SVD14935.1"/>
    </source>
</evidence>
<evidence type="ECO:0000259" key="5">
    <source>
        <dbReference type="Pfam" id="PF00501"/>
    </source>
</evidence>
<dbReference type="GO" id="GO:0006633">
    <property type="term" value="P:fatty acid biosynthetic process"/>
    <property type="evidence" value="ECO:0007669"/>
    <property type="project" value="TreeGrafter"/>
</dbReference>
<gene>
    <name evidence="6" type="ORF">METZ01_LOCUS367789</name>
</gene>
<evidence type="ECO:0000256" key="3">
    <source>
        <dbReference type="ARBA" id="ARBA00022741"/>
    </source>
</evidence>
<feature type="domain" description="AMP-dependent synthetase/ligase" evidence="5">
    <location>
        <begin position="28"/>
        <end position="157"/>
    </location>
</feature>
<dbReference type="AlphaFoldDB" id="A0A382SZM8"/>
<evidence type="ECO:0000256" key="1">
    <source>
        <dbReference type="ARBA" id="ARBA00006432"/>
    </source>
</evidence>
<protein>
    <recommendedName>
        <fullName evidence="5">AMP-dependent synthetase/ligase domain-containing protein</fullName>
    </recommendedName>
</protein>
<reference evidence="6" key="1">
    <citation type="submission" date="2018-05" db="EMBL/GenBank/DDBJ databases">
        <authorList>
            <person name="Lanie J.A."/>
            <person name="Ng W.-L."/>
            <person name="Kazmierczak K.M."/>
            <person name="Andrzejewski T.M."/>
            <person name="Davidsen T.M."/>
            <person name="Wayne K.J."/>
            <person name="Tettelin H."/>
            <person name="Glass J.I."/>
            <person name="Rusch D."/>
            <person name="Podicherti R."/>
            <person name="Tsui H.-C.T."/>
            <person name="Winkler M.E."/>
        </authorList>
    </citation>
    <scope>NUCLEOTIDE SEQUENCE</scope>
</reference>
<name>A0A382SZM8_9ZZZZ</name>